<keyword evidence="3" id="KW-1185">Reference proteome</keyword>
<accession>A0ABU3H5Q4</accession>
<gene>
    <name evidence="2" type="ORF">J2Z22_001669</name>
</gene>
<proteinExistence type="predicted"/>
<evidence type="ECO:0000313" key="2">
    <source>
        <dbReference type="EMBL" id="MDT3426149.1"/>
    </source>
</evidence>
<dbReference type="InterPro" id="IPR021005">
    <property type="entry name" value="Znf_CGNR"/>
</dbReference>
<feature type="domain" description="Zinc finger CGNR" evidence="1">
    <location>
        <begin position="26"/>
        <end position="69"/>
    </location>
</feature>
<reference evidence="2 3" key="1">
    <citation type="submission" date="2023-07" db="EMBL/GenBank/DDBJ databases">
        <title>Genomic Encyclopedia of Type Strains, Phase IV (KMG-IV): sequencing the most valuable type-strain genomes for metagenomic binning, comparative biology and taxonomic classification.</title>
        <authorList>
            <person name="Goeker M."/>
        </authorList>
    </citation>
    <scope>NUCLEOTIDE SEQUENCE [LARGE SCALE GENOMIC DNA]</scope>
    <source>
        <strain evidence="2 3">T98</strain>
    </source>
</reference>
<dbReference type="PANTHER" id="PTHR35525:SF3">
    <property type="entry name" value="BLL6575 PROTEIN"/>
    <property type="match status" value="1"/>
</dbReference>
<dbReference type="SUPFAM" id="SSF160904">
    <property type="entry name" value="Jann2411-like"/>
    <property type="match status" value="1"/>
</dbReference>
<evidence type="ECO:0000259" key="1">
    <source>
        <dbReference type="Pfam" id="PF11706"/>
    </source>
</evidence>
<dbReference type="InterPro" id="IPR010852">
    <property type="entry name" value="ABATE"/>
</dbReference>
<dbReference type="Proteomes" id="UP001248709">
    <property type="component" value="Unassembled WGS sequence"/>
</dbReference>
<comment type="caution">
    <text evidence="2">The sequence shown here is derived from an EMBL/GenBank/DDBJ whole genome shotgun (WGS) entry which is preliminary data.</text>
</comment>
<organism evidence="2 3">
    <name type="scientific">Paenibacillus forsythiae</name>
    <dbReference type="NCBI Taxonomy" id="365616"/>
    <lineage>
        <taxon>Bacteria</taxon>
        <taxon>Bacillati</taxon>
        <taxon>Bacillota</taxon>
        <taxon>Bacilli</taxon>
        <taxon>Bacillales</taxon>
        <taxon>Paenibacillaceae</taxon>
        <taxon>Paenibacillus</taxon>
    </lineage>
</organism>
<name>A0ABU3H5Q4_9BACL</name>
<evidence type="ECO:0000313" key="3">
    <source>
        <dbReference type="Proteomes" id="UP001248709"/>
    </source>
</evidence>
<dbReference type="Gene3D" id="1.10.3300.10">
    <property type="entry name" value="Jann2411-like domain"/>
    <property type="match status" value="1"/>
</dbReference>
<dbReference type="Pfam" id="PF11706">
    <property type="entry name" value="zf-CGNR"/>
    <property type="match status" value="1"/>
</dbReference>
<dbReference type="InterPro" id="IPR023286">
    <property type="entry name" value="ABATE_dom_sf"/>
</dbReference>
<protein>
    <submittedName>
        <fullName evidence="2">RNA-binding Zn ribbon-like protein</fullName>
    </submittedName>
</protein>
<dbReference type="PANTHER" id="PTHR35525">
    <property type="entry name" value="BLL6575 PROTEIN"/>
    <property type="match status" value="1"/>
</dbReference>
<dbReference type="EMBL" id="JAUSUY010000005">
    <property type="protein sequence ID" value="MDT3426149.1"/>
    <property type="molecule type" value="Genomic_DNA"/>
</dbReference>
<sequence length="73" mass="8888">MKQLQKLRGYLLDTVREIVEGKKPSRFRICDNPDCRWAYYDDTRNRSKRYCDDKACGNLMKVRRFRARKKAKQ</sequence>